<keyword evidence="2" id="KW-1133">Transmembrane helix</keyword>
<gene>
    <name evidence="3" type="ORF">MEDL_3315</name>
</gene>
<proteinExistence type="predicted"/>
<feature type="transmembrane region" description="Helical" evidence="2">
    <location>
        <begin position="116"/>
        <end position="138"/>
    </location>
</feature>
<feature type="transmembrane region" description="Helical" evidence="2">
    <location>
        <begin position="234"/>
        <end position="253"/>
    </location>
</feature>
<dbReference type="SUPFAM" id="SSF81321">
    <property type="entry name" value="Family A G protein-coupled receptor-like"/>
    <property type="match status" value="1"/>
</dbReference>
<evidence type="ECO:0000256" key="2">
    <source>
        <dbReference type="SAM" id="Phobius"/>
    </source>
</evidence>
<feature type="transmembrane region" description="Helical" evidence="2">
    <location>
        <begin position="265"/>
        <end position="291"/>
    </location>
</feature>
<keyword evidence="4" id="KW-1185">Reference proteome</keyword>
<keyword evidence="2" id="KW-0812">Transmembrane</keyword>
<reference evidence="3" key="1">
    <citation type="submission" date="2021-03" db="EMBL/GenBank/DDBJ databases">
        <authorList>
            <person name="Bekaert M."/>
        </authorList>
    </citation>
    <scope>NUCLEOTIDE SEQUENCE</scope>
</reference>
<accession>A0A8S3PXN1</accession>
<sequence length="586" mass="66097">MAAVQMSTQTDGLSGDTQTKVFTPASRTNVTIMTTISTSLDFTNASVMSSTETGAKTENTCTMSDSRLPCILKCTNSCANKTADANINVPYKVNRKLLSSYRRTHCSANDTRMSSFYIGCIVIFQVIGLVFNAVFIHISYKGSDKHSDVTLLLASCTQLGQALVTLVKYIYVLVCRDDNTSLQWYFIFDPLDFLFRGLYICFTLSLSTARYVVLKKIEIPRNSPMVSRSKTRQWLPFPIVLVAFCIFLLMITMEIPDISRYVTIYFLQVAFIGIPMLSFVILTTFLILYVLKIVHKRQTMMDRHLKRTSNRQRSQQNVTGRLLQQAIYSILYHIVFMALPYSYVVVMDMCVVNITGRYVLRNTSLFFHYVEAILPIFNPISLGIFLKKNRKSLQSCLKAIQDLAVRMQPLQPIFETQELQLVPNAINEFIESQKEGCQDISRIRVSKLSATSSSNRSVGRQRRLSSTDSLYYSPDLHFLQSDHSNDDRYEVNRSSINSATTCGTLYKAASQSSTRSNGKTDRLSVASLSSYASSSGRRISILSASSTNPHRLSIDSVINVYNLPRSISMLSDQSTEEAIQNTITFF</sequence>
<evidence type="ECO:0000313" key="3">
    <source>
        <dbReference type="EMBL" id="CAG2187848.1"/>
    </source>
</evidence>
<name>A0A8S3PXN1_MYTED</name>
<dbReference type="AlphaFoldDB" id="A0A8S3PXN1"/>
<feature type="transmembrane region" description="Helical" evidence="2">
    <location>
        <begin position="326"/>
        <end position="346"/>
    </location>
</feature>
<evidence type="ECO:0000313" key="4">
    <source>
        <dbReference type="Proteomes" id="UP000683360"/>
    </source>
</evidence>
<organism evidence="3 4">
    <name type="scientific">Mytilus edulis</name>
    <name type="common">Blue mussel</name>
    <dbReference type="NCBI Taxonomy" id="6550"/>
    <lineage>
        <taxon>Eukaryota</taxon>
        <taxon>Metazoa</taxon>
        <taxon>Spiralia</taxon>
        <taxon>Lophotrochozoa</taxon>
        <taxon>Mollusca</taxon>
        <taxon>Bivalvia</taxon>
        <taxon>Autobranchia</taxon>
        <taxon>Pteriomorphia</taxon>
        <taxon>Mytilida</taxon>
        <taxon>Mytiloidea</taxon>
        <taxon>Mytilidae</taxon>
        <taxon>Mytilinae</taxon>
        <taxon>Mytilus</taxon>
    </lineage>
</organism>
<keyword evidence="2" id="KW-0472">Membrane</keyword>
<feature type="transmembrane region" description="Helical" evidence="2">
    <location>
        <begin position="366"/>
        <end position="386"/>
    </location>
</feature>
<comment type="caution">
    <text evidence="3">The sequence shown here is derived from an EMBL/GenBank/DDBJ whole genome shotgun (WGS) entry which is preliminary data.</text>
</comment>
<feature type="transmembrane region" description="Helical" evidence="2">
    <location>
        <begin position="193"/>
        <end position="213"/>
    </location>
</feature>
<dbReference type="EMBL" id="CAJPWZ010000188">
    <property type="protein sequence ID" value="CAG2187848.1"/>
    <property type="molecule type" value="Genomic_DNA"/>
</dbReference>
<feature type="region of interest" description="Disordered" evidence="1">
    <location>
        <begin position="1"/>
        <end position="20"/>
    </location>
</feature>
<dbReference type="Gene3D" id="1.20.1070.10">
    <property type="entry name" value="Rhodopsin 7-helix transmembrane proteins"/>
    <property type="match status" value="1"/>
</dbReference>
<dbReference type="OrthoDB" id="10398008at2759"/>
<dbReference type="Proteomes" id="UP000683360">
    <property type="component" value="Unassembled WGS sequence"/>
</dbReference>
<evidence type="ECO:0000256" key="1">
    <source>
        <dbReference type="SAM" id="MobiDB-lite"/>
    </source>
</evidence>
<protein>
    <submittedName>
        <fullName evidence="3">PTHR1</fullName>
    </submittedName>
</protein>